<reference evidence="1 2" key="1">
    <citation type="journal article" date="2019" name="Int. J. Syst. Evol. Microbiol.">
        <title>The Global Catalogue of Microorganisms (GCM) 10K type strain sequencing project: providing services to taxonomists for standard genome sequencing and annotation.</title>
        <authorList>
            <consortium name="The Broad Institute Genomics Platform"/>
            <consortium name="The Broad Institute Genome Sequencing Center for Infectious Disease"/>
            <person name="Wu L."/>
            <person name="Ma J."/>
        </authorList>
    </citation>
    <scope>NUCLEOTIDE SEQUENCE [LARGE SCALE GENOMIC DNA]</scope>
    <source>
        <strain evidence="1 2">RDMS1</strain>
    </source>
</reference>
<dbReference type="GeneID" id="76198050"/>
<protein>
    <submittedName>
        <fullName evidence="1">Uncharacterized protein</fullName>
    </submittedName>
</protein>
<dbReference type="EMBL" id="JBHTAX010000001">
    <property type="protein sequence ID" value="MFC7188516.1"/>
    <property type="molecule type" value="Genomic_DNA"/>
</dbReference>
<organism evidence="1 2">
    <name type="scientific">Halocatena marina</name>
    <dbReference type="NCBI Taxonomy" id="2934937"/>
    <lineage>
        <taxon>Archaea</taxon>
        <taxon>Methanobacteriati</taxon>
        <taxon>Methanobacteriota</taxon>
        <taxon>Stenosarchaea group</taxon>
        <taxon>Halobacteria</taxon>
        <taxon>Halobacteriales</taxon>
        <taxon>Natronomonadaceae</taxon>
        <taxon>Halocatena</taxon>
    </lineage>
</organism>
<accession>A0ABD5YK80</accession>
<proteinExistence type="predicted"/>
<dbReference type="RefSeq" id="WP_264555391.1">
    <property type="nucleotide sequence ID" value="NZ_CP109979.1"/>
</dbReference>
<comment type="caution">
    <text evidence="1">The sequence shown here is derived from an EMBL/GenBank/DDBJ whole genome shotgun (WGS) entry which is preliminary data.</text>
</comment>
<name>A0ABD5YK80_9EURY</name>
<dbReference type="AlphaFoldDB" id="A0ABD5YK80"/>
<evidence type="ECO:0000313" key="2">
    <source>
        <dbReference type="Proteomes" id="UP001596417"/>
    </source>
</evidence>
<keyword evidence="2" id="KW-1185">Reference proteome</keyword>
<evidence type="ECO:0000313" key="1">
    <source>
        <dbReference type="EMBL" id="MFC7188516.1"/>
    </source>
</evidence>
<gene>
    <name evidence="1" type="ORF">ACFQL7_00675</name>
</gene>
<dbReference type="Proteomes" id="UP001596417">
    <property type="component" value="Unassembled WGS sequence"/>
</dbReference>
<sequence length="126" mass="14386">MADDPSFEIPERPKRQYSRRTVQYDGDVNFTLTPAHDRETDQLEALVIDVLDTGPYRYGEWFDLPMTLFLVHDDQTNDTFRVSIRDGSVTLHVLPKTDSAGLKALYERIVAASNCGWSVDRHVEVA</sequence>